<accession>A0A0F5K595</accession>
<dbReference type="PANTHER" id="PTHR43649">
    <property type="entry name" value="ARABINOSE-BINDING PROTEIN-RELATED"/>
    <property type="match status" value="1"/>
</dbReference>
<dbReference type="OrthoDB" id="4393730at2"/>
<comment type="subcellular location">
    <subcellularLocation>
        <location evidence="1">Periplasm</location>
    </subcellularLocation>
</comment>
<dbReference type="EMBL" id="LAQU01000002">
    <property type="protein sequence ID" value="KKB65100.1"/>
    <property type="molecule type" value="Genomic_DNA"/>
</dbReference>
<dbReference type="PANTHER" id="PTHR43649:SF30">
    <property type="entry name" value="ABC TRANSPORTER SUBSTRATE-BINDING PROTEIN"/>
    <property type="match status" value="1"/>
</dbReference>
<comment type="caution">
    <text evidence="3">The sequence shown here is derived from an EMBL/GenBank/DDBJ whole genome shotgun (WGS) entry which is preliminary data.</text>
</comment>
<dbReference type="CDD" id="cd14748">
    <property type="entry name" value="PBP2_UgpB"/>
    <property type="match status" value="1"/>
</dbReference>
<dbReference type="GO" id="GO:0042597">
    <property type="term" value="C:periplasmic space"/>
    <property type="evidence" value="ECO:0007669"/>
    <property type="project" value="UniProtKB-SubCell"/>
</dbReference>
<evidence type="ECO:0000256" key="1">
    <source>
        <dbReference type="ARBA" id="ARBA00004418"/>
    </source>
</evidence>
<evidence type="ECO:0000256" key="2">
    <source>
        <dbReference type="ARBA" id="ARBA00008520"/>
    </source>
</evidence>
<evidence type="ECO:0000313" key="4">
    <source>
        <dbReference type="Proteomes" id="UP000033618"/>
    </source>
</evidence>
<gene>
    <name evidence="3" type="ORF">WM40_03270</name>
</gene>
<dbReference type="PATRIC" id="fig|28092.6.peg.769"/>
<dbReference type="Gene3D" id="3.40.190.10">
    <property type="entry name" value="Periplasmic binding protein-like II"/>
    <property type="match status" value="2"/>
</dbReference>
<evidence type="ECO:0000313" key="3">
    <source>
        <dbReference type="EMBL" id="KKB65100.1"/>
    </source>
</evidence>
<protein>
    <submittedName>
        <fullName evidence="3">ABC transporter substrate-binding protein</fullName>
    </submittedName>
</protein>
<dbReference type="STRING" id="28092.WM40_03270"/>
<sequence>MKAHHARRRETTGRRIRRAALSLAWGIAAMGWGAAAHAETKLTMYYPISVGGPLTKIMDGLIARFQQQHPDIAVQAIYAGDYDQTRVRAVSASHSRDGSSGQLAVLGALDTWDLIDHDLIVPFDQAAGDDGAWLKTFYPALLANSNVANHVWGVPFQRSTIVMYYNKAMFKAAGLDPDKPPKTWDEMLVDAKKLTNADHYGLMIPSGGFPYWMFQALAIENGVTLMSEDGTHVKFNSPAAVQALAYWVSLAKDAKVSPQGIIDWSTLRQAFVQGKTAMMWHTTGNLTAVKHDATFDFGVAMLPANKRAGSPTGGGNFYLFKGANADQQKAALTFIRWMTAPEQAARWSIATGYVGTAEPAYQTQALREYGATFPQAMVARDQLKVAVPELSTHDSARVREALNNALQSAITGTTTPQQALDKAQATADRILARYR</sequence>
<name>A0A0F5K595_9BURK</name>
<reference evidence="3 4" key="1">
    <citation type="submission" date="2015-03" db="EMBL/GenBank/DDBJ databases">
        <title>Draft Genome Sequence of Burkholderia andropogonis type strain ICMP2807, isolated from Sorghum bicolor.</title>
        <authorList>
            <person name="Lopes-Santos L."/>
            <person name="Castro D.B."/>
            <person name="Ottoboni L.M."/>
            <person name="Park D."/>
            <person name="Weirc B.S."/>
            <person name="Destefano S.A."/>
        </authorList>
    </citation>
    <scope>NUCLEOTIDE SEQUENCE [LARGE SCALE GENOMIC DNA]</scope>
    <source>
        <strain evidence="3 4">ICMP2807</strain>
    </source>
</reference>
<organism evidence="3 4">
    <name type="scientific">Robbsia andropogonis</name>
    <dbReference type="NCBI Taxonomy" id="28092"/>
    <lineage>
        <taxon>Bacteria</taxon>
        <taxon>Pseudomonadati</taxon>
        <taxon>Pseudomonadota</taxon>
        <taxon>Betaproteobacteria</taxon>
        <taxon>Burkholderiales</taxon>
        <taxon>Burkholderiaceae</taxon>
        <taxon>Robbsia</taxon>
    </lineage>
</organism>
<keyword evidence="4" id="KW-1185">Reference proteome</keyword>
<dbReference type="SUPFAM" id="SSF53850">
    <property type="entry name" value="Periplasmic binding protein-like II"/>
    <property type="match status" value="1"/>
</dbReference>
<dbReference type="Pfam" id="PF13416">
    <property type="entry name" value="SBP_bac_8"/>
    <property type="match status" value="1"/>
</dbReference>
<dbReference type="InterPro" id="IPR050490">
    <property type="entry name" value="Bact_solute-bd_prot1"/>
</dbReference>
<dbReference type="AlphaFoldDB" id="A0A0F5K595"/>
<dbReference type="InterPro" id="IPR006059">
    <property type="entry name" value="SBP"/>
</dbReference>
<dbReference type="Proteomes" id="UP000033618">
    <property type="component" value="Unassembled WGS sequence"/>
</dbReference>
<proteinExistence type="inferred from homology"/>
<comment type="similarity">
    <text evidence="2">Belongs to the bacterial solute-binding protein 1 family.</text>
</comment>